<feature type="compositionally biased region" description="Polar residues" evidence="1">
    <location>
        <begin position="60"/>
        <end position="70"/>
    </location>
</feature>
<organism evidence="2 3">
    <name type="scientific">Portunus trituberculatus</name>
    <name type="common">Swimming crab</name>
    <name type="synonym">Neptunus trituberculatus</name>
    <dbReference type="NCBI Taxonomy" id="210409"/>
    <lineage>
        <taxon>Eukaryota</taxon>
        <taxon>Metazoa</taxon>
        <taxon>Ecdysozoa</taxon>
        <taxon>Arthropoda</taxon>
        <taxon>Crustacea</taxon>
        <taxon>Multicrustacea</taxon>
        <taxon>Malacostraca</taxon>
        <taxon>Eumalacostraca</taxon>
        <taxon>Eucarida</taxon>
        <taxon>Decapoda</taxon>
        <taxon>Pleocyemata</taxon>
        <taxon>Brachyura</taxon>
        <taxon>Eubrachyura</taxon>
        <taxon>Portunoidea</taxon>
        <taxon>Portunidae</taxon>
        <taxon>Portuninae</taxon>
        <taxon>Portunus</taxon>
    </lineage>
</organism>
<accession>A0A5B7FWW3</accession>
<proteinExistence type="predicted"/>
<evidence type="ECO:0000313" key="3">
    <source>
        <dbReference type="Proteomes" id="UP000324222"/>
    </source>
</evidence>
<sequence>MLRWMEIEKDEEDEEDEGWNVVIINNFLGDGKGQREKNVGLEVKEFECKASESKPAALPSRSQISQQSAPGNCIEEDPPLLG</sequence>
<evidence type="ECO:0000313" key="2">
    <source>
        <dbReference type="EMBL" id="MPC49815.1"/>
    </source>
</evidence>
<evidence type="ECO:0000256" key="1">
    <source>
        <dbReference type="SAM" id="MobiDB-lite"/>
    </source>
</evidence>
<dbReference type="AlphaFoldDB" id="A0A5B7FWW3"/>
<keyword evidence="3" id="KW-1185">Reference proteome</keyword>
<dbReference type="EMBL" id="VSRR010009109">
    <property type="protein sequence ID" value="MPC49815.1"/>
    <property type="molecule type" value="Genomic_DNA"/>
</dbReference>
<dbReference type="Proteomes" id="UP000324222">
    <property type="component" value="Unassembled WGS sequence"/>
</dbReference>
<feature type="region of interest" description="Disordered" evidence="1">
    <location>
        <begin position="52"/>
        <end position="82"/>
    </location>
</feature>
<reference evidence="2 3" key="1">
    <citation type="submission" date="2019-05" db="EMBL/GenBank/DDBJ databases">
        <title>Another draft genome of Portunus trituberculatus and its Hox gene families provides insights of decapod evolution.</title>
        <authorList>
            <person name="Jeong J.-H."/>
            <person name="Song I."/>
            <person name="Kim S."/>
            <person name="Choi T."/>
            <person name="Kim D."/>
            <person name="Ryu S."/>
            <person name="Kim W."/>
        </authorList>
    </citation>
    <scope>NUCLEOTIDE SEQUENCE [LARGE SCALE GENOMIC DNA]</scope>
    <source>
        <tissue evidence="2">Muscle</tissue>
    </source>
</reference>
<name>A0A5B7FWW3_PORTR</name>
<gene>
    <name evidence="2" type="ORF">E2C01_043629</name>
</gene>
<comment type="caution">
    <text evidence="2">The sequence shown here is derived from an EMBL/GenBank/DDBJ whole genome shotgun (WGS) entry which is preliminary data.</text>
</comment>
<protein>
    <submittedName>
        <fullName evidence="2">Uncharacterized protein</fullName>
    </submittedName>
</protein>